<accession>A0A1H0VU42</accession>
<dbReference type="RefSeq" id="WP_176960025.1">
    <property type="nucleotide sequence ID" value="NZ_FNIX01000015.1"/>
</dbReference>
<protein>
    <submittedName>
        <fullName evidence="1">Uncharacterized protein</fullName>
    </submittedName>
</protein>
<reference evidence="2" key="1">
    <citation type="submission" date="2016-10" db="EMBL/GenBank/DDBJ databases">
        <authorList>
            <person name="Varghese N."/>
            <person name="Submissions S."/>
        </authorList>
    </citation>
    <scope>NUCLEOTIDE SEQUENCE [LARGE SCALE GENOMIC DNA]</scope>
    <source>
        <strain evidence="2">CGMCC 4.6609</strain>
    </source>
</reference>
<dbReference type="STRING" id="641025.SAMN05421507_115128"/>
<proteinExistence type="predicted"/>
<organism evidence="1 2">
    <name type="scientific">Lentzea jiangxiensis</name>
    <dbReference type="NCBI Taxonomy" id="641025"/>
    <lineage>
        <taxon>Bacteria</taxon>
        <taxon>Bacillati</taxon>
        <taxon>Actinomycetota</taxon>
        <taxon>Actinomycetes</taxon>
        <taxon>Pseudonocardiales</taxon>
        <taxon>Pseudonocardiaceae</taxon>
        <taxon>Lentzea</taxon>
    </lineage>
</organism>
<dbReference type="Proteomes" id="UP000199691">
    <property type="component" value="Unassembled WGS sequence"/>
</dbReference>
<dbReference type="EMBL" id="FNIX01000015">
    <property type="protein sequence ID" value="SDP81616.1"/>
    <property type="molecule type" value="Genomic_DNA"/>
</dbReference>
<name>A0A1H0VU42_9PSEU</name>
<dbReference type="AlphaFoldDB" id="A0A1H0VU42"/>
<evidence type="ECO:0000313" key="2">
    <source>
        <dbReference type="Proteomes" id="UP000199691"/>
    </source>
</evidence>
<keyword evidence="2" id="KW-1185">Reference proteome</keyword>
<gene>
    <name evidence="1" type="ORF">SAMN05421507_115128</name>
</gene>
<evidence type="ECO:0000313" key="1">
    <source>
        <dbReference type="EMBL" id="SDP81616.1"/>
    </source>
</evidence>
<sequence length="56" mass="6252">MTFDFDTKLWKGIADEAGLNAVFHPQTRVLRSWLSPAEQPLEEHPALEVSGALAFL</sequence>